<dbReference type="InterPro" id="IPR014001">
    <property type="entry name" value="Helicase_ATP-bd"/>
</dbReference>
<dbReference type="Pfam" id="PF00270">
    <property type="entry name" value="DEAD"/>
    <property type="match status" value="1"/>
</dbReference>
<feature type="domain" description="Helicase C-terminal" evidence="7">
    <location>
        <begin position="213"/>
        <end position="380"/>
    </location>
</feature>
<accession>A0ABS1CC44</accession>
<dbReference type="PANTHER" id="PTHR43519">
    <property type="entry name" value="ATP-DEPENDENT RNA HELICASE HRPB"/>
    <property type="match status" value="1"/>
</dbReference>
<dbReference type="Pfam" id="PF04408">
    <property type="entry name" value="WHD_HA2"/>
    <property type="match status" value="1"/>
</dbReference>
<dbReference type="InterPro" id="IPR010225">
    <property type="entry name" value="HrpB"/>
</dbReference>
<evidence type="ECO:0000256" key="1">
    <source>
        <dbReference type="ARBA" id="ARBA00022741"/>
    </source>
</evidence>
<comment type="caution">
    <text evidence="8">The sequence shown here is derived from an EMBL/GenBank/DDBJ whole genome shotgun (WGS) entry which is preliminary data.</text>
</comment>
<protein>
    <submittedName>
        <fullName evidence="8">ATP-dependent helicase HrpB</fullName>
    </submittedName>
</protein>
<dbReference type="InterPro" id="IPR056329">
    <property type="entry name" value="CON_HrpB"/>
</dbReference>
<dbReference type="InterPro" id="IPR007502">
    <property type="entry name" value="Helicase-assoc_dom"/>
</dbReference>
<dbReference type="InterPro" id="IPR048333">
    <property type="entry name" value="HA2_WH"/>
</dbReference>
<dbReference type="PROSITE" id="PS51192">
    <property type="entry name" value="HELICASE_ATP_BIND_1"/>
    <property type="match status" value="1"/>
</dbReference>
<reference evidence="8 9" key="1">
    <citation type="journal article" date="2020" name="Microorganisms">
        <title>Osmotic Adaptation and Compatible Solute Biosynthesis of Phototrophic Bacteria as Revealed from Genome Analyses.</title>
        <authorList>
            <person name="Imhoff J.F."/>
            <person name="Rahn T."/>
            <person name="Kunzel S."/>
            <person name="Keller A."/>
            <person name="Neulinger S.C."/>
        </authorList>
    </citation>
    <scope>NUCLEOTIDE SEQUENCE [LARGE SCALE GENOMIC DNA]</scope>
    <source>
        <strain evidence="8 9">DSM 6210</strain>
    </source>
</reference>
<organism evidence="8 9">
    <name type="scientific">Thiohalocapsa halophila</name>
    <dbReference type="NCBI Taxonomy" id="69359"/>
    <lineage>
        <taxon>Bacteria</taxon>
        <taxon>Pseudomonadati</taxon>
        <taxon>Pseudomonadota</taxon>
        <taxon>Gammaproteobacteria</taxon>
        <taxon>Chromatiales</taxon>
        <taxon>Chromatiaceae</taxon>
        <taxon>Thiohalocapsa</taxon>
    </lineage>
</organism>
<evidence type="ECO:0000256" key="3">
    <source>
        <dbReference type="ARBA" id="ARBA00022806"/>
    </source>
</evidence>
<name>A0ABS1CC44_9GAMM</name>
<dbReference type="NCBIfam" id="TIGR01970">
    <property type="entry name" value="DEAH_box_HrpB"/>
    <property type="match status" value="1"/>
</dbReference>
<dbReference type="PIRSF" id="PIRSF005496">
    <property type="entry name" value="ATP_hel_hrpB"/>
    <property type="match status" value="1"/>
</dbReference>
<dbReference type="Pfam" id="PF08482">
    <property type="entry name" value="HrpB_C"/>
    <property type="match status" value="1"/>
</dbReference>
<evidence type="ECO:0000256" key="2">
    <source>
        <dbReference type="ARBA" id="ARBA00022801"/>
    </source>
</evidence>
<keyword evidence="1" id="KW-0547">Nucleotide-binding</keyword>
<dbReference type="CDD" id="cd18791">
    <property type="entry name" value="SF2_C_RHA"/>
    <property type="match status" value="1"/>
</dbReference>
<dbReference type="InterPro" id="IPR027417">
    <property type="entry name" value="P-loop_NTPase"/>
</dbReference>
<keyword evidence="4" id="KW-0067">ATP-binding</keyword>
<dbReference type="InterPro" id="IPR013689">
    <property type="entry name" value="RNA_helicase_ATP-dep_HrpB_C"/>
</dbReference>
<evidence type="ECO:0000256" key="5">
    <source>
        <dbReference type="SAM" id="MobiDB-lite"/>
    </source>
</evidence>
<dbReference type="Proteomes" id="UP000748752">
    <property type="component" value="Unassembled WGS sequence"/>
</dbReference>
<feature type="domain" description="Helicase ATP-binding" evidence="6">
    <location>
        <begin position="17"/>
        <end position="184"/>
    </location>
</feature>
<dbReference type="GO" id="GO:0004386">
    <property type="term" value="F:helicase activity"/>
    <property type="evidence" value="ECO:0007669"/>
    <property type="project" value="UniProtKB-KW"/>
</dbReference>
<dbReference type="PROSITE" id="PS51194">
    <property type="entry name" value="HELICASE_CTER"/>
    <property type="match status" value="1"/>
</dbReference>
<evidence type="ECO:0000259" key="6">
    <source>
        <dbReference type="PROSITE" id="PS51192"/>
    </source>
</evidence>
<keyword evidence="2" id="KW-0378">Hydrolase</keyword>
<sequence length="849" mass="90648">MPRAEAPLPIEPALPDLRAALAAGHAVLTAPTGSGKTTRVPPALLEQPRDAPWLGDRAILMLEPRRPAARMAAAHMAAVRGEAVGETIGFQVRFERRIGPATRIQVLTEGILTRRIQADPELAGVGLIIFDEFHERSLQADLGLALALDAAALREDLRILVMSATLDADAVAALLGGAHSPAPIIRGEGRSHPVAVLHLERSPRDAVAATAPAIRSVLAEHAGDVLAFLPGVGEIDRIAADLGEPPGVEVLPLHGSLPLAAQERALRPARPRGTNGPRRVVLATDLAETSLTIEGIGVVVDAGLTRKPRFEPGPGMTRLVTQPIAQASAEQRAGRAGRLGPGHCLRLWTEADHRRRPAQRRAEILDADLAPLVLELALWGVSDPNAVAWLSPPPAPAWSQALGLLRDLGALDANATITPLGRRMATLPTHPRLAAMLCRAGGEGLQRACDLAALLAERDPWIGGAGQSRPVDLARRLAALAAYRDKQRRADALRGFEPRRLAAIDRAARQLQRLLRGHADAPVSNAAAGLLALAYPDRIAQNRGRDGRFLLASGTGAALPPDDPLAAADYLVVADLDAARGDHRIRAALATDRAEIETLFADAVETRERLIWDAERGAAAARRETRLGPLVLASQPAAIEDADAAQALLLEAIGQDLAASLHWTPAARQLQARVALARRLEPEGGWPDLSDAALAADASAWLGVWLQGKSRLADARALDLVEVLRALLGWERARRLETLAPPKLMTPAATERPIDYADPSGEPALKAPMQELFGATETPAIWHGRQPLTLYLLSPAGRPLQVTRDLAGFWRGAYAEVRKEMRGRYPKHHWPEDPAASPAVKSGLKRHLG</sequence>
<dbReference type="SMART" id="SM00487">
    <property type="entry name" value="DEXDc"/>
    <property type="match status" value="1"/>
</dbReference>
<keyword evidence="9" id="KW-1185">Reference proteome</keyword>
<dbReference type="Pfam" id="PF24473">
    <property type="entry name" value="CON_HrpB"/>
    <property type="match status" value="1"/>
</dbReference>
<dbReference type="InterPro" id="IPR011545">
    <property type="entry name" value="DEAD/DEAH_box_helicase_dom"/>
</dbReference>
<dbReference type="SUPFAM" id="SSF52540">
    <property type="entry name" value="P-loop containing nucleoside triphosphate hydrolases"/>
    <property type="match status" value="2"/>
</dbReference>
<dbReference type="RefSeq" id="WP_200233453.1">
    <property type="nucleotide sequence ID" value="NZ_NRRV01000002.1"/>
</dbReference>
<dbReference type="Gene3D" id="3.40.50.300">
    <property type="entry name" value="P-loop containing nucleotide triphosphate hydrolases"/>
    <property type="match status" value="2"/>
</dbReference>
<proteinExistence type="predicted"/>
<dbReference type="Pfam" id="PF00271">
    <property type="entry name" value="Helicase_C"/>
    <property type="match status" value="1"/>
</dbReference>
<keyword evidence="3 8" id="KW-0347">Helicase</keyword>
<evidence type="ECO:0000313" key="8">
    <source>
        <dbReference type="EMBL" id="MBK1629476.1"/>
    </source>
</evidence>
<dbReference type="EMBL" id="NRRV01000002">
    <property type="protein sequence ID" value="MBK1629476.1"/>
    <property type="molecule type" value="Genomic_DNA"/>
</dbReference>
<dbReference type="SMART" id="SM00490">
    <property type="entry name" value="HELICc"/>
    <property type="match status" value="1"/>
</dbReference>
<dbReference type="SMART" id="SM00847">
    <property type="entry name" value="HA2"/>
    <property type="match status" value="1"/>
</dbReference>
<dbReference type="PANTHER" id="PTHR43519:SF1">
    <property type="entry name" value="ATP-DEPENDENT RNA HELICASE HRPB"/>
    <property type="match status" value="1"/>
</dbReference>
<gene>
    <name evidence="8" type="primary">hrpB</name>
    <name evidence="8" type="ORF">CKO31_01725</name>
</gene>
<evidence type="ECO:0000256" key="4">
    <source>
        <dbReference type="ARBA" id="ARBA00022840"/>
    </source>
</evidence>
<evidence type="ECO:0000313" key="9">
    <source>
        <dbReference type="Proteomes" id="UP000748752"/>
    </source>
</evidence>
<feature type="region of interest" description="Disordered" evidence="5">
    <location>
        <begin position="825"/>
        <end position="849"/>
    </location>
</feature>
<dbReference type="InterPro" id="IPR001650">
    <property type="entry name" value="Helicase_C-like"/>
</dbReference>
<dbReference type="Gene3D" id="1.20.120.1080">
    <property type="match status" value="1"/>
</dbReference>
<evidence type="ECO:0000259" key="7">
    <source>
        <dbReference type="PROSITE" id="PS51194"/>
    </source>
</evidence>